<evidence type="ECO:0000313" key="2">
    <source>
        <dbReference type="Proteomes" id="UP000184111"/>
    </source>
</evidence>
<dbReference type="STRING" id="310782.SAMN05216499_14146"/>
<sequence>MHKSEFLGIELIVQDVRGRVQGHVVDLDHPTLSVEGCSHELEHGPVRRNRKTSSFLSRGHATADLLSEPDGLVAKIGEPCVDPAWSRFGLRDWGASDQRLRQIRGGKHDWPAVHRVAATSDATCLFVGQPQDASDVFRRRDVLVNVDLVDVRRTVIVGRPDGLPRTPAVAPQAVNATTPDRPERLDEHARAFAGVDEPLSPQQPKSLPDREWGYAEVSCQRVLARQSITGLILPAVDRGSQVVRDALVLRPGRLVAHGSPCLSIEPIVRAPRFVGGTTRRCCDSSPCLSIELLTSL</sequence>
<gene>
    <name evidence="1" type="ORF">SAMN05216499_14146</name>
</gene>
<dbReference type="Proteomes" id="UP000184111">
    <property type="component" value="Unassembled WGS sequence"/>
</dbReference>
<evidence type="ECO:0000313" key="1">
    <source>
        <dbReference type="EMBL" id="SHN34681.1"/>
    </source>
</evidence>
<organism evidence="1 2">
    <name type="scientific">Actinacidiphila paucisporea</name>
    <dbReference type="NCBI Taxonomy" id="310782"/>
    <lineage>
        <taxon>Bacteria</taxon>
        <taxon>Bacillati</taxon>
        <taxon>Actinomycetota</taxon>
        <taxon>Actinomycetes</taxon>
        <taxon>Kitasatosporales</taxon>
        <taxon>Streptomycetaceae</taxon>
        <taxon>Actinacidiphila</taxon>
    </lineage>
</organism>
<reference evidence="1 2" key="1">
    <citation type="submission" date="2016-11" db="EMBL/GenBank/DDBJ databases">
        <authorList>
            <person name="Jaros S."/>
            <person name="Januszkiewicz K."/>
            <person name="Wedrychowicz H."/>
        </authorList>
    </citation>
    <scope>NUCLEOTIDE SEQUENCE [LARGE SCALE GENOMIC DNA]</scope>
    <source>
        <strain evidence="1 2">CGMCC 4.2025</strain>
    </source>
</reference>
<dbReference type="EMBL" id="FRBI01000041">
    <property type="protein sequence ID" value="SHN34681.1"/>
    <property type="molecule type" value="Genomic_DNA"/>
</dbReference>
<keyword evidence="2" id="KW-1185">Reference proteome</keyword>
<proteinExistence type="predicted"/>
<protein>
    <submittedName>
        <fullName evidence="1">Uncharacterized protein</fullName>
    </submittedName>
</protein>
<accession>A0A1M7QTA9</accession>
<dbReference type="AlphaFoldDB" id="A0A1M7QTA9"/>
<name>A0A1M7QTA9_9ACTN</name>